<dbReference type="AlphaFoldDB" id="A0A5J4U7R8"/>
<evidence type="ECO:0000313" key="1">
    <source>
        <dbReference type="EMBL" id="KAA6366240.1"/>
    </source>
</evidence>
<organism evidence="1 2">
    <name type="scientific">Streblomastix strix</name>
    <dbReference type="NCBI Taxonomy" id="222440"/>
    <lineage>
        <taxon>Eukaryota</taxon>
        <taxon>Metamonada</taxon>
        <taxon>Preaxostyla</taxon>
        <taxon>Oxymonadida</taxon>
        <taxon>Streblomastigidae</taxon>
        <taxon>Streblomastix</taxon>
    </lineage>
</organism>
<proteinExistence type="predicted"/>
<sequence length="227" mass="26338">MILQARVEERASTSDEQARVAQELLRTKEIDIQRLHSEIVQLRQTAISESHSISTIHPVINQNISVGVIDNTSQLENPDLTGQGAILERIGGLLRKTIAIKQEYLSIQLNKEIKDGIYRVEVRFEKCKYLQYTYTRIGIVKAGYKIPYPCNPRDKLHGQHMLYYNGYTGNIYFKEMQIQEIQQPVFFKQREISILIHLQFFLLTIHISKFSFTLLIDLQIPSIFVIS</sequence>
<accession>A0A5J4U7R8</accession>
<comment type="caution">
    <text evidence="1">The sequence shown here is derived from an EMBL/GenBank/DDBJ whole genome shotgun (WGS) entry which is preliminary data.</text>
</comment>
<reference evidence="1 2" key="1">
    <citation type="submission" date="2019-03" db="EMBL/GenBank/DDBJ databases">
        <title>Single cell metagenomics reveals metabolic interactions within the superorganism composed of flagellate Streblomastix strix and complex community of Bacteroidetes bacteria on its surface.</title>
        <authorList>
            <person name="Treitli S.C."/>
            <person name="Kolisko M."/>
            <person name="Husnik F."/>
            <person name="Keeling P."/>
            <person name="Hampl V."/>
        </authorList>
    </citation>
    <scope>NUCLEOTIDE SEQUENCE [LARGE SCALE GENOMIC DNA]</scope>
    <source>
        <strain evidence="1">ST1C</strain>
    </source>
</reference>
<gene>
    <name evidence="1" type="ORF">EZS28_038233</name>
</gene>
<protein>
    <submittedName>
        <fullName evidence="1">Uncharacterized protein</fullName>
    </submittedName>
</protein>
<dbReference type="Proteomes" id="UP000324800">
    <property type="component" value="Unassembled WGS sequence"/>
</dbReference>
<evidence type="ECO:0000313" key="2">
    <source>
        <dbReference type="Proteomes" id="UP000324800"/>
    </source>
</evidence>
<name>A0A5J4U7R8_9EUKA</name>
<dbReference type="EMBL" id="SNRW01019592">
    <property type="protein sequence ID" value="KAA6366240.1"/>
    <property type="molecule type" value="Genomic_DNA"/>
</dbReference>